<sequence>MKKLWIVVGAILLFRIGSLSYADAKSLEQPIIVASELNPDMQQFYVSYITNRTQPHALNFAEIGNVPLNFASETFEQFGMNGMEQVTGQIQMETPYYVLYSATSEQLSPELVEEIDGKMATVYFTDGSSQTIPFSIQRDLIQEKNPLDMLTGASGPDGSADGFRALESFTIQSLKVDERIELKMFRVDGKEIEVPVESPIQVDEGDAVQIQVSDGTALFFGELATIEMKIQVSGKSSEESAYLFFNLNEVPSEEWINQKVKEAKKE</sequence>
<keyword evidence="2" id="KW-1185">Reference proteome</keyword>
<reference evidence="1 2" key="1">
    <citation type="submission" date="2017-10" db="EMBL/GenBank/DDBJ databases">
        <title>Draft genome of Chryseomicrobium casticus sp. nov.</title>
        <authorList>
            <person name="Chakraborty R."/>
            <person name="Saha T."/>
        </authorList>
    </citation>
    <scope>NUCLEOTIDE SEQUENCE [LARGE SCALE GENOMIC DNA]</scope>
    <source>
        <strain evidence="1 2">ET03</strain>
    </source>
</reference>
<evidence type="ECO:0000313" key="1">
    <source>
        <dbReference type="EMBL" id="PJK16764.1"/>
    </source>
</evidence>
<accession>A0A2M9EZY5</accession>
<dbReference type="Proteomes" id="UP000228680">
    <property type="component" value="Unassembled WGS sequence"/>
</dbReference>
<dbReference type="EMBL" id="PCGR01000002">
    <property type="protein sequence ID" value="PJK16764.1"/>
    <property type="molecule type" value="Genomic_DNA"/>
</dbReference>
<comment type="caution">
    <text evidence="1">The sequence shown here is derived from an EMBL/GenBank/DDBJ whole genome shotgun (WGS) entry which is preliminary data.</text>
</comment>
<proteinExistence type="predicted"/>
<evidence type="ECO:0000313" key="2">
    <source>
        <dbReference type="Proteomes" id="UP000228680"/>
    </source>
</evidence>
<protein>
    <submittedName>
        <fullName evidence="1">Uncharacterized protein</fullName>
    </submittedName>
</protein>
<name>A0A2M9EZY5_9BACL</name>
<dbReference type="AlphaFoldDB" id="A0A2M9EZY5"/>
<gene>
    <name evidence="1" type="ORF">CQS04_06315</name>
</gene>
<organism evidence="1 2">
    <name type="scientific">Chryseomicrobium excrementi</name>
    <dbReference type="NCBI Taxonomy" id="2041346"/>
    <lineage>
        <taxon>Bacteria</taxon>
        <taxon>Bacillati</taxon>
        <taxon>Bacillota</taxon>
        <taxon>Bacilli</taxon>
        <taxon>Bacillales</taxon>
        <taxon>Caryophanaceae</taxon>
        <taxon>Chryseomicrobium</taxon>
    </lineage>
</organism>
<dbReference type="OrthoDB" id="10020924at2"/>
<dbReference type="RefSeq" id="WP_100353320.1">
    <property type="nucleotide sequence ID" value="NZ_PCGR01000002.1"/>
</dbReference>